<dbReference type="EMBL" id="JACIFF010000007">
    <property type="protein sequence ID" value="MBB4080073.1"/>
    <property type="molecule type" value="Genomic_DNA"/>
</dbReference>
<comment type="caution">
    <text evidence="2">The sequence shown here is derived from an EMBL/GenBank/DDBJ whole genome shotgun (WGS) entry which is preliminary data.</text>
</comment>
<gene>
    <name evidence="2" type="ORF">GGR28_002703</name>
</gene>
<name>A0A840E823_9BACT</name>
<keyword evidence="1" id="KW-0732">Signal</keyword>
<organism evidence="2 3">
    <name type="scientific">Neolewinella aquimaris</name>
    <dbReference type="NCBI Taxonomy" id="1835722"/>
    <lineage>
        <taxon>Bacteria</taxon>
        <taxon>Pseudomonadati</taxon>
        <taxon>Bacteroidota</taxon>
        <taxon>Saprospiria</taxon>
        <taxon>Saprospirales</taxon>
        <taxon>Lewinellaceae</taxon>
        <taxon>Neolewinella</taxon>
    </lineage>
</organism>
<dbReference type="Proteomes" id="UP000576209">
    <property type="component" value="Unassembled WGS sequence"/>
</dbReference>
<dbReference type="RefSeq" id="WP_183496318.1">
    <property type="nucleotide sequence ID" value="NZ_JACIFF010000007.1"/>
</dbReference>
<evidence type="ECO:0000313" key="3">
    <source>
        <dbReference type="Proteomes" id="UP000576209"/>
    </source>
</evidence>
<proteinExistence type="predicted"/>
<accession>A0A840E823</accession>
<evidence type="ECO:0000256" key="1">
    <source>
        <dbReference type="SAM" id="SignalP"/>
    </source>
</evidence>
<evidence type="ECO:0000313" key="2">
    <source>
        <dbReference type="EMBL" id="MBB4080073.1"/>
    </source>
</evidence>
<dbReference type="AlphaFoldDB" id="A0A840E823"/>
<feature type="signal peptide" evidence="1">
    <location>
        <begin position="1"/>
        <end position="31"/>
    </location>
</feature>
<feature type="chain" id="PRO_5032721011" evidence="1">
    <location>
        <begin position="32"/>
        <end position="168"/>
    </location>
</feature>
<protein>
    <submittedName>
        <fullName evidence="2">Uncharacterized protein</fullName>
    </submittedName>
</protein>
<reference evidence="2 3" key="1">
    <citation type="submission" date="2020-08" db="EMBL/GenBank/DDBJ databases">
        <title>Genomic Encyclopedia of Type Strains, Phase IV (KMG-IV): sequencing the most valuable type-strain genomes for metagenomic binning, comparative biology and taxonomic classification.</title>
        <authorList>
            <person name="Goeker M."/>
        </authorList>
    </citation>
    <scope>NUCLEOTIDE SEQUENCE [LARGE SCALE GENOMIC DNA]</scope>
    <source>
        <strain evidence="2 3">DSM 105137</strain>
    </source>
</reference>
<sequence>MYNYTLGYHSVPTLFLVLAFLLSATFLTAQSANTAPTLREVPAEMTAQRHLLKTIYKEVKYPKVAREARRGGRYLLAIHVNEEGSSWEAMPLTELPEGAEPINLSVIATDDTQAAPVSGQMKVNADRALLEETERLGRFLVDIGFTPITQQGAIIADTLYLAFYYRLE</sequence>
<keyword evidence="3" id="KW-1185">Reference proteome</keyword>